<keyword evidence="5 7" id="KW-0472">Membrane</keyword>
<organism evidence="8 9">
    <name type="scientific">Prunus avium</name>
    <name type="common">Cherry</name>
    <name type="synonym">Cerasus avium</name>
    <dbReference type="NCBI Taxonomy" id="42229"/>
    <lineage>
        <taxon>Eukaryota</taxon>
        <taxon>Viridiplantae</taxon>
        <taxon>Streptophyta</taxon>
        <taxon>Embryophyta</taxon>
        <taxon>Tracheophyta</taxon>
        <taxon>Spermatophyta</taxon>
        <taxon>Magnoliopsida</taxon>
        <taxon>eudicotyledons</taxon>
        <taxon>Gunneridae</taxon>
        <taxon>Pentapetalae</taxon>
        <taxon>rosids</taxon>
        <taxon>fabids</taxon>
        <taxon>Rosales</taxon>
        <taxon>Rosaceae</taxon>
        <taxon>Amygdaloideae</taxon>
        <taxon>Amygdaleae</taxon>
        <taxon>Prunus</taxon>
    </lineage>
</organism>
<evidence type="ECO:0000256" key="4">
    <source>
        <dbReference type="ARBA" id="ARBA00022989"/>
    </source>
</evidence>
<protein>
    <submittedName>
        <fullName evidence="9">Uncharacterized protein LOC110745472 isoform X2</fullName>
    </submittedName>
</protein>
<evidence type="ECO:0000256" key="3">
    <source>
        <dbReference type="ARBA" id="ARBA00022692"/>
    </source>
</evidence>
<dbReference type="AlphaFoldDB" id="A0A6P5R8S1"/>
<dbReference type="Proteomes" id="UP000515124">
    <property type="component" value="Unplaced"/>
</dbReference>
<feature type="region of interest" description="Disordered" evidence="6">
    <location>
        <begin position="1"/>
        <end position="25"/>
    </location>
</feature>
<dbReference type="PANTHER" id="PTHR42920">
    <property type="entry name" value="OS03G0707200 PROTEIN-RELATED"/>
    <property type="match status" value="1"/>
</dbReference>
<keyword evidence="3 7" id="KW-0812">Transmembrane</keyword>
<keyword evidence="8" id="KW-1185">Reference proteome</keyword>
<keyword evidence="4 7" id="KW-1133">Transmembrane helix</keyword>
<feature type="transmembrane region" description="Helical" evidence="7">
    <location>
        <begin position="113"/>
        <end position="137"/>
    </location>
</feature>
<accession>A0A6P5R8S1</accession>
<reference evidence="9" key="1">
    <citation type="submission" date="2025-08" db="UniProtKB">
        <authorList>
            <consortium name="RefSeq"/>
        </authorList>
    </citation>
    <scope>IDENTIFICATION</scope>
</reference>
<proteinExistence type="predicted"/>
<evidence type="ECO:0000313" key="8">
    <source>
        <dbReference type="Proteomes" id="UP000515124"/>
    </source>
</evidence>
<evidence type="ECO:0000256" key="5">
    <source>
        <dbReference type="ARBA" id="ARBA00023136"/>
    </source>
</evidence>
<evidence type="ECO:0000256" key="1">
    <source>
        <dbReference type="ARBA" id="ARBA00004651"/>
    </source>
</evidence>
<evidence type="ECO:0000256" key="7">
    <source>
        <dbReference type="SAM" id="Phobius"/>
    </source>
</evidence>
<evidence type="ECO:0000256" key="6">
    <source>
        <dbReference type="SAM" id="MobiDB-lite"/>
    </source>
</evidence>
<feature type="transmembrane region" description="Helical" evidence="7">
    <location>
        <begin position="70"/>
        <end position="93"/>
    </location>
</feature>
<dbReference type="PANTHER" id="PTHR42920:SF10">
    <property type="entry name" value="EAMA DOMAIN-CONTAINING PROTEIN"/>
    <property type="match status" value="1"/>
</dbReference>
<gene>
    <name evidence="9" type="primary">LOC110745472</name>
</gene>
<sequence>MDREFHEQDRRGKRRKAPKPLQHKQENPVVELTPAPFQVGDLLNFLSAIFFGIHMLRTEHISRSTKKESFLAILGYEVCVVALLSRVWVFIGGRLDGARYSNQSSWLWTWTELWDWIVAFPWIPALYTGAFFNWVMLMD</sequence>
<evidence type="ECO:0000313" key="9">
    <source>
        <dbReference type="RefSeq" id="XP_021801270.1"/>
    </source>
</evidence>
<name>A0A6P5R8S1_PRUAV</name>
<keyword evidence="2" id="KW-1003">Cell membrane</keyword>
<dbReference type="InterPro" id="IPR051258">
    <property type="entry name" value="Diverse_Substrate_Transporter"/>
</dbReference>
<dbReference type="GeneID" id="110745472"/>
<dbReference type="RefSeq" id="XP_021801270.1">
    <property type="nucleotide sequence ID" value="XM_021945578.1"/>
</dbReference>
<comment type="subcellular location">
    <subcellularLocation>
        <location evidence="1">Cell membrane</location>
        <topology evidence="1">Multi-pass membrane protein</topology>
    </subcellularLocation>
</comment>
<feature type="compositionally biased region" description="Basic residues" evidence="6">
    <location>
        <begin position="11"/>
        <end position="22"/>
    </location>
</feature>
<feature type="compositionally biased region" description="Basic and acidic residues" evidence="6">
    <location>
        <begin position="1"/>
        <end position="10"/>
    </location>
</feature>
<dbReference type="GO" id="GO:0005886">
    <property type="term" value="C:plasma membrane"/>
    <property type="evidence" value="ECO:0007669"/>
    <property type="project" value="UniProtKB-SubCell"/>
</dbReference>
<evidence type="ECO:0000256" key="2">
    <source>
        <dbReference type="ARBA" id="ARBA00022475"/>
    </source>
</evidence>